<evidence type="ECO:0000313" key="2">
    <source>
        <dbReference type="EMBL" id="QDC36525.1"/>
    </source>
</evidence>
<gene>
    <name evidence="2" type="ORF">FIL70_03960</name>
</gene>
<dbReference type="PANTHER" id="PTHR46268:SF15">
    <property type="entry name" value="UNIVERSAL STRESS PROTEIN HP_0031"/>
    <property type="match status" value="1"/>
</dbReference>
<dbReference type="KEGG" id="sufl:FIL70_03960"/>
<dbReference type="PANTHER" id="PTHR46268">
    <property type="entry name" value="STRESS RESPONSE PROTEIN NHAX"/>
    <property type="match status" value="1"/>
</dbReference>
<dbReference type="Proteomes" id="UP000311469">
    <property type="component" value="Chromosome cSF1"/>
</dbReference>
<dbReference type="AlphaFoldDB" id="A0A5B8CCH8"/>
<dbReference type="RefSeq" id="WP_021228585.1">
    <property type="nucleotide sequence ID" value="NZ_CP041016.1"/>
</dbReference>
<protein>
    <submittedName>
        <fullName evidence="2">Universal stress protein</fullName>
    </submittedName>
</protein>
<accession>A0A5B8CCH8</accession>
<dbReference type="EMBL" id="CP041016">
    <property type="protein sequence ID" value="QDC36525.1"/>
    <property type="molecule type" value="Genomic_DNA"/>
</dbReference>
<dbReference type="SUPFAM" id="SSF52402">
    <property type="entry name" value="Adenine nucleotide alpha hydrolases-like"/>
    <property type="match status" value="2"/>
</dbReference>
<organism evidence="2 3">
    <name type="scientific">Sphingobium fuliginis ATCC 27551</name>
    <dbReference type="NCBI Taxonomy" id="1208342"/>
    <lineage>
        <taxon>Bacteria</taxon>
        <taxon>Pseudomonadati</taxon>
        <taxon>Pseudomonadota</taxon>
        <taxon>Alphaproteobacteria</taxon>
        <taxon>Sphingomonadales</taxon>
        <taxon>Sphingomonadaceae</taxon>
        <taxon>Sphingobium</taxon>
    </lineage>
</organism>
<dbReference type="CDD" id="cd00293">
    <property type="entry name" value="USP-like"/>
    <property type="match status" value="1"/>
</dbReference>
<evidence type="ECO:0000313" key="3">
    <source>
        <dbReference type="Proteomes" id="UP000311469"/>
    </source>
</evidence>
<evidence type="ECO:0000256" key="1">
    <source>
        <dbReference type="ARBA" id="ARBA00008791"/>
    </source>
</evidence>
<comment type="similarity">
    <text evidence="1">Belongs to the universal stress protein A family.</text>
</comment>
<name>A0A5B8CCH8_SPHSA</name>
<dbReference type="Gene3D" id="3.40.50.12370">
    <property type="match status" value="1"/>
</dbReference>
<reference evidence="2 3" key="1">
    <citation type="submission" date="2019-06" db="EMBL/GenBank/DDBJ databases">
        <title>Genome organization and adaptive potential of archetypical organophosphate degarding Sphingobium fuliginis ATCC 27551.</title>
        <authorList>
            <person name="Sarwar A."/>
            <person name="Parthasarathy S."/>
            <person name="Singh C."/>
            <person name="Siddavattam D."/>
        </authorList>
    </citation>
    <scope>NUCLEOTIDE SEQUENCE [LARGE SCALE GENOMIC DNA]</scope>
    <source>
        <strain evidence="2 3">ATCC 27551</strain>
    </source>
</reference>
<sequence length="276" mass="29606">MTYATLMVHLELGRSNADLLSITADLAERFQASVIGIAACQPIQYVYGDGFISGQVMEENRAEIEKEADAAQAEFRSVLGGRIADLSWRCAITRGSIADYIAEEARNADLLITAPDQTGSLLDNTRHVSMGDLVLRAGRPVLLVPTGAKSLQPEHVLLAWKDSREARRAALDALPLLEMASDVTVLEVAPEAEMPEAAKRLDDVVAWLKRHGIPAEPLVERSAGNDAGTIAKVAHGRGVGIIVAGAYGHSRLREWVLGGVTADLLLGTNRCSLLSH</sequence>
<proteinExistence type="inferred from homology"/>